<evidence type="ECO:0000313" key="2">
    <source>
        <dbReference type="EMBL" id="CAA9266036.1"/>
    </source>
</evidence>
<feature type="compositionally biased region" description="Basic residues" evidence="1">
    <location>
        <begin position="70"/>
        <end position="79"/>
    </location>
</feature>
<reference evidence="2" key="1">
    <citation type="submission" date="2020-02" db="EMBL/GenBank/DDBJ databases">
        <authorList>
            <person name="Meier V. D."/>
        </authorList>
    </citation>
    <scope>NUCLEOTIDE SEQUENCE</scope>
    <source>
        <strain evidence="2">AVDCRST_MAG04</strain>
    </source>
</reference>
<sequence length="79" mass="8381">MTETRGDDEDAELAADLRALAPGLERLKPDVPGVSAAAGRRLGAREATMRVAPQFVIRPGAGSGSSAIKPVRRTIGWRR</sequence>
<gene>
    <name evidence="2" type="ORF">AVDCRST_MAG04-2845</name>
</gene>
<protein>
    <submittedName>
        <fullName evidence="2">Uncharacterized protein</fullName>
    </submittedName>
</protein>
<dbReference type="AlphaFoldDB" id="A0A6J4IYW5"/>
<feature type="region of interest" description="Disordered" evidence="1">
    <location>
        <begin position="59"/>
        <end position="79"/>
    </location>
</feature>
<accession>A0A6J4IYW5</accession>
<dbReference type="EMBL" id="CADCTL010000200">
    <property type="protein sequence ID" value="CAA9266036.1"/>
    <property type="molecule type" value="Genomic_DNA"/>
</dbReference>
<organism evidence="2">
    <name type="scientific">uncultured Acetobacteraceae bacterium</name>
    <dbReference type="NCBI Taxonomy" id="169975"/>
    <lineage>
        <taxon>Bacteria</taxon>
        <taxon>Pseudomonadati</taxon>
        <taxon>Pseudomonadota</taxon>
        <taxon>Alphaproteobacteria</taxon>
        <taxon>Acetobacterales</taxon>
        <taxon>Acetobacteraceae</taxon>
        <taxon>environmental samples</taxon>
    </lineage>
</organism>
<proteinExistence type="predicted"/>
<evidence type="ECO:0000256" key="1">
    <source>
        <dbReference type="SAM" id="MobiDB-lite"/>
    </source>
</evidence>
<name>A0A6J4IYW5_9PROT</name>